<dbReference type="PROSITE" id="PS51257">
    <property type="entry name" value="PROKAR_LIPOPROTEIN"/>
    <property type="match status" value="1"/>
</dbReference>
<dbReference type="Proteomes" id="UP000248987">
    <property type="component" value="Unassembled WGS sequence"/>
</dbReference>
<organism evidence="1 2">
    <name type="scientific">Gelidibacter algens</name>
    <dbReference type="NCBI Taxonomy" id="49280"/>
    <lineage>
        <taxon>Bacteria</taxon>
        <taxon>Pseudomonadati</taxon>
        <taxon>Bacteroidota</taxon>
        <taxon>Flavobacteriia</taxon>
        <taxon>Flavobacteriales</taxon>
        <taxon>Flavobacteriaceae</taxon>
        <taxon>Gelidibacter</taxon>
    </lineage>
</organism>
<dbReference type="OrthoDB" id="849114at2"/>
<dbReference type="Gene3D" id="2.50.20.10">
    <property type="entry name" value="Lipoprotein localisation LolA/LolB/LppX"/>
    <property type="match status" value="1"/>
</dbReference>
<reference evidence="1 2" key="1">
    <citation type="submission" date="2018-06" db="EMBL/GenBank/DDBJ databases">
        <title>Genomic Encyclopedia of Archaeal and Bacterial Type Strains, Phase II (KMG-II): from individual species to whole genera.</title>
        <authorList>
            <person name="Goeker M."/>
        </authorList>
    </citation>
    <scope>NUCLEOTIDE SEQUENCE [LARGE SCALE GENOMIC DNA]</scope>
    <source>
        <strain evidence="1 2">DSM 12408</strain>
    </source>
</reference>
<dbReference type="STRING" id="49280.A9996_13060"/>
<evidence type="ECO:0000313" key="2">
    <source>
        <dbReference type="Proteomes" id="UP000248987"/>
    </source>
</evidence>
<proteinExistence type="predicted"/>
<evidence type="ECO:0000313" key="1">
    <source>
        <dbReference type="EMBL" id="RAJ24400.1"/>
    </source>
</evidence>
<dbReference type="InterPro" id="IPR025634">
    <property type="entry name" value="DUF4292"/>
</dbReference>
<dbReference type="EMBL" id="QLLQ01000006">
    <property type="protein sequence ID" value="RAJ24400.1"/>
    <property type="molecule type" value="Genomic_DNA"/>
</dbReference>
<dbReference type="AlphaFoldDB" id="A0A1A7QZW3"/>
<protein>
    <submittedName>
        <fullName evidence="1">Uncharacterized protein DUF4292</fullName>
    </submittedName>
</protein>
<name>A0A1A7QZW3_9FLAO</name>
<comment type="caution">
    <text evidence="1">The sequence shown here is derived from an EMBL/GenBank/DDBJ whole genome shotgun (WGS) entry which is preliminary data.</text>
</comment>
<accession>A0A1A7QZW3</accession>
<gene>
    <name evidence="1" type="ORF">LX77_01952</name>
</gene>
<dbReference type="RefSeq" id="WP_066435753.1">
    <property type="nucleotide sequence ID" value="NZ_LZRN01000029.1"/>
</dbReference>
<sequence length="257" mass="29540">MRLYKISVLLLIMVLGVGCRSTKTLTSNAVIDKSITAKQIIKENGKQDVRFKTLQAKVRIDYTDGDKSNGTTVTLRMEKDKVIWLSAPLAIARVMITQDSVKFYDKLSNQYFDGGFSLLTKLLGTEIDFKKIQNIFLGEPIFNLKEDTYVTLPNDDSYVLQPKDQRALFELFFLINPGFFKLDSQQLSQPAEKRMLQIDYKKYQEVSKQIFPENIRIIAVEKNDEIIIDLDFKAISLNGEVRFPFNIPSGFKEIELE</sequence>
<dbReference type="Pfam" id="PF14125">
    <property type="entry name" value="DUF4292"/>
    <property type="match status" value="1"/>
</dbReference>
<keyword evidence="2" id="KW-1185">Reference proteome</keyword>